<evidence type="ECO:0000313" key="10">
    <source>
        <dbReference type="Proteomes" id="UP000314294"/>
    </source>
</evidence>
<sequence>MLYELNKHSVCVRQRKRDKNREEQNGALLHQTVTGAPPVRATQSLGALESAPSASLLTMMRRAPQTLLAACNPCPPSRLPPRGECHFILRFESGFRLSPVILNELNWTQALERVFIENRKEDSSLRWQVFGSATGVTRYYPATPWKAPKKIDLYDVRRRPW</sequence>
<dbReference type="GO" id="GO:0005245">
    <property type="term" value="F:voltage-gated calcium channel activity"/>
    <property type="evidence" value="ECO:0007669"/>
    <property type="project" value="TreeGrafter"/>
</dbReference>
<keyword evidence="2" id="KW-0812">Transmembrane</keyword>
<keyword evidence="5" id="KW-1133">Transmembrane helix</keyword>
<evidence type="ECO:0000256" key="6">
    <source>
        <dbReference type="ARBA" id="ARBA00023136"/>
    </source>
</evidence>
<dbReference type="AlphaFoldDB" id="A0A4Z2J2N5"/>
<evidence type="ECO:0000256" key="7">
    <source>
        <dbReference type="ARBA" id="ARBA00023180"/>
    </source>
</evidence>
<accession>A0A4Z2J2N5</accession>
<keyword evidence="4" id="KW-0106">Calcium</keyword>
<dbReference type="InterPro" id="IPR051173">
    <property type="entry name" value="Ca_channel_alpha-2/delta"/>
</dbReference>
<dbReference type="OrthoDB" id="8920393at2759"/>
<evidence type="ECO:0000256" key="3">
    <source>
        <dbReference type="ARBA" id="ARBA00022729"/>
    </source>
</evidence>
<feature type="domain" description="VWA N-terminal" evidence="8">
    <location>
        <begin position="97"/>
        <end position="145"/>
    </location>
</feature>
<protein>
    <submittedName>
        <fullName evidence="9">Voltage-dependent calcium channel subunit alpha-2/delta-2</fullName>
    </submittedName>
</protein>
<comment type="subcellular location">
    <subcellularLocation>
        <location evidence="1">Membrane</location>
        <topology evidence="1">Single-pass type I membrane protein</topology>
    </subcellularLocation>
</comment>
<evidence type="ECO:0000256" key="4">
    <source>
        <dbReference type="ARBA" id="ARBA00022837"/>
    </source>
</evidence>
<evidence type="ECO:0000256" key="2">
    <source>
        <dbReference type="ARBA" id="ARBA00022692"/>
    </source>
</evidence>
<dbReference type="PANTHER" id="PTHR10166:SF7">
    <property type="entry name" value="VOLTAGE-DEPENDENT CALCIUM CHANNEL SUBUNIT ALPHA-2_DELTA-2"/>
    <property type="match status" value="1"/>
</dbReference>
<keyword evidence="6" id="KW-0472">Membrane</keyword>
<proteinExistence type="predicted"/>
<keyword evidence="7" id="KW-0325">Glycoprotein</keyword>
<name>A0A4Z2J2N5_9TELE</name>
<keyword evidence="3" id="KW-0732">Signal</keyword>
<organism evidence="9 10">
    <name type="scientific">Liparis tanakae</name>
    <name type="common">Tanaka's snailfish</name>
    <dbReference type="NCBI Taxonomy" id="230148"/>
    <lineage>
        <taxon>Eukaryota</taxon>
        <taxon>Metazoa</taxon>
        <taxon>Chordata</taxon>
        <taxon>Craniata</taxon>
        <taxon>Vertebrata</taxon>
        <taxon>Euteleostomi</taxon>
        <taxon>Actinopterygii</taxon>
        <taxon>Neopterygii</taxon>
        <taxon>Teleostei</taxon>
        <taxon>Neoteleostei</taxon>
        <taxon>Acanthomorphata</taxon>
        <taxon>Eupercaria</taxon>
        <taxon>Perciformes</taxon>
        <taxon>Cottioidei</taxon>
        <taxon>Cottales</taxon>
        <taxon>Liparidae</taxon>
        <taxon>Liparis</taxon>
    </lineage>
</organism>
<gene>
    <name evidence="9" type="primary">Cacna2d2_1</name>
    <name evidence="9" type="ORF">EYF80_005849</name>
</gene>
<evidence type="ECO:0000256" key="5">
    <source>
        <dbReference type="ARBA" id="ARBA00022989"/>
    </source>
</evidence>
<dbReference type="InterPro" id="IPR013608">
    <property type="entry name" value="VWA_N"/>
</dbReference>
<dbReference type="PANTHER" id="PTHR10166">
    <property type="entry name" value="VOLTAGE-DEPENDENT CALCIUM CHANNEL SUBUNIT ALPHA-2/DELTA-RELATED"/>
    <property type="match status" value="1"/>
</dbReference>
<reference evidence="9 10" key="1">
    <citation type="submission" date="2019-03" db="EMBL/GenBank/DDBJ databases">
        <title>First draft genome of Liparis tanakae, snailfish: a comprehensive survey of snailfish specific genes.</title>
        <authorList>
            <person name="Kim W."/>
            <person name="Song I."/>
            <person name="Jeong J.-H."/>
            <person name="Kim D."/>
            <person name="Kim S."/>
            <person name="Ryu S."/>
            <person name="Song J.Y."/>
            <person name="Lee S.K."/>
        </authorList>
    </citation>
    <scope>NUCLEOTIDE SEQUENCE [LARGE SCALE GENOMIC DNA]</scope>
    <source>
        <tissue evidence="9">Muscle</tissue>
    </source>
</reference>
<dbReference type="EMBL" id="SRLO01000030">
    <property type="protein sequence ID" value="TNN83978.1"/>
    <property type="molecule type" value="Genomic_DNA"/>
</dbReference>
<evidence type="ECO:0000259" key="8">
    <source>
        <dbReference type="Pfam" id="PF08399"/>
    </source>
</evidence>
<dbReference type="Proteomes" id="UP000314294">
    <property type="component" value="Unassembled WGS sequence"/>
</dbReference>
<dbReference type="Pfam" id="PF08399">
    <property type="entry name" value="VWA_N"/>
    <property type="match status" value="1"/>
</dbReference>
<comment type="caution">
    <text evidence="9">The sequence shown here is derived from an EMBL/GenBank/DDBJ whole genome shotgun (WGS) entry which is preliminary data.</text>
</comment>
<evidence type="ECO:0000256" key="1">
    <source>
        <dbReference type="ARBA" id="ARBA00004479"/>
    </source>
</evidence>
<dbReference type="GO" id="GO:0005891">
    <property type="term" value="C:voltage-gated calcium channel complex"/>
    <property type="evidence" value="ECO:0007669"/>
    <property type="project" value="TreeGrafter"/>
</dbReference>
<evidence type="ECO:0000313" key="9">
    <source>
        <dbReference type="EMBL" id="TNN83978.1"/>
    </source>
</evidence>
<keyword evidence="10" id="KW-1185">Reference proteome</keyword>